<evidence type="ECO:0000256" key="8">
    <source>
        <dbReference type="ARBA" id="ARBA00022989"/>
    </source>
</evidence>
<dbReference type="AlphaFoldDB" id="A0A512ITJ3"/>
<evidence type="ECO:0000256" key="2">
    <source>
        <dbReference type="ARBA" id="ARBA00008445"/>
    </source>
</evidence>
<evidence type="ECO:0000313" key="15">
    <source>
        <dbReference type="Proteomes" id="UP000321258"/>
    </source>
</evidence>
<dbReference type="GO" id="GO:0009306">
    <property type="term" value="P:protein secretion"/>
    <property type="evidence" value="ECO:0007669"/>
    <property type="project" value="UniProtKB-UniRule"/>
</dbReference>
<evidence type="ECO:0000256" key="5">
    <source>
        <dbReference type="ARBA" id="ARBA00022475"/>
    </source>
</evidence>
<keyword evidence="10 12" id="KW-0472">Membrane</keyword>
<feature type="transmembrane region" description="Helical" evidence="12">
    <location>
        <begin position="56"/>
        <end position="74"/>
    </location>
</feature>
<evidence type="ECO:0000256" key="13">
    <source>
        <dbReference type="SAM" id="MobiDB-lite"/>
    </source>
</evidence>
<gene>
    <name evidence="14" type="ORF">MHA02_33730</name>
</gene>
<dbReference type="GO" id="GO:0043952">
    <property type="term" value="P:protein transport by the Sec complex"/>
    <property type="evidence" value="ECO:0007669"/>
    <property type="project" value="TreeGrafter"/>
</dbReference>
<keyword evidence="5 12" id="KW-1003">Cell membrane</keyword>
<organism evidence="14 15">
    <name type="scientific">Methylobacterium haplocladii</name>
    <dbReference type="NCBI Taxonomy" id="1176176"/>
    <lineage>
        <taxon>Bacteria</taxon>
        <taxon>Pseudomonadati</taxon>
        <taxon>Pseudomonadota</taxon>
        <taxon>Alphaproteobacteria</taxon>
        <taxon>Hyphomicrobiales</taxon>
        <taxon>Methylobacteriaceae</taxon>
        <taxon>Methylobacterium</taxon>
    </lineage>
</organism>
<evidence type="ECO:0000256" key="7">
    <source>
        <dbReference type="ARBA" id="ARBA00022927"/>
    </source>
</evidence>
<name>A0A512ITJ3_9HYPH</name>
<comment type="function">
    <text evidence="11 12">Involved in protein export. Participates in an early event of protein translocation.</text>
</comment>
<keyword evidence="7 12" id="KW-0653">Protein transport</keyword>
<comment type="caution">
    <text evidence="14">The sequence shown here is derived from an EMBL/GenBank/DDBJ whole genome shotgun (WGS) entry which is preliminary data.</text>
</comment>
<feature type="compositionally biased region" description="Low complexity" evidence="13">
    <location>
        <begin position="185"/>
        <end position="196"/>
    </location>
</feature>
<dbReference type="GO" id="GO:0065002">
    <property type="term" value="P:intracellular protein transmembrane transport"/>
    <property type="evidence" value="ECO:0007669"/>
    <property type="project" value="TreeGrafter"/>
</dbReference>
<dbReference type="PANTHER" id="PTHR34182:SF1">
    <property type="entry name" value="PROTEIN-EXPORT MEMBRANE PROTEIN SECG"/>
    <property type="match status" value="1"/>
</dbReference>
<evidence type="ECO:0000313" key="14">
    <source>
        <dbReference type="EMBL" id="GEP00986.1"/>
    </source>
</evidence>
<dbReference type="InterPro" id="IPR004692">
    <property type="entry name" value="SecG"/>
</dbReference>
<dbReference type="EMBL" id="BJZT01000037">
    <property type="protein sequence ID" value="GEP00986.1"/>
    <property type="molecule type" value="Genomic_DNA"/>
</dbReference>
<evidence type="ECO:0000256" key="10">
    <source>
        <dbReference type="ARBA" id="ARBA00023136"/>
    </source>
</evidence>
<evidence type="ECO:0000256" key="1">
    <source>
        <dbReference type="ARBA" id="ARBA00004651"/>
    </source>
</evidence>
<dbReference type="GO" id="GO:0005886">
    <property type="term" value="C:plasma membrane"/>
    <property type="evidence" value="ECO:0007669"/>
    <property type="project" value="UniProtKB-SubCell"/>
</dbReference>
<dbReference type="Proteomes" id="UP000321258">
    <property type="component" value="Unassembled WGS sequence"/>
</dbReference>
<keyword evidence="9 12" id="KW-0811">Translocation</keyword>
<evidence type="ECO:0000256" key="6">
    <source>
        <dbReference type="ARBA" id="ARBA00022692"/>
    </source>
</evidence>
<keyword evidence="8 12" id="KW-1133">Transmembrane helix</keyword>
<comment type="subcellular location">
    <subcellularLocation>
        <location evidence="1 12">Cell membrane</location>
        <topology evidence="1 12">Multi-pass membrane protein</topology>
    </subcellularLocation>
</comment>
<dbReference type="GO" id="GO:0015450">
    <property type="term" value="F:protein-transporting ATPase activity"/>
    <property type="evidence" value="ECO:0007669"/>
    <property type="project" value="UniProtKB-UniRule"/>
</dbReference>
<keyword evidence="15" id="KW-1185">Reference proteome</keyword>
<sequence length="209" mass="21330">MRLSRWRTLAAVGARAQLVYEPGRRTEYASGRLFGFADRLICVRDRGLAGTPMQTVLIVVHLFIVLALIVTVLLQRSEGGLGLGGGGSGGGGVSGFMTGRGQANALTRATAILAALFFATSITLAIMAHHTSAPRSILDDGTAQPGQTQKQPANADNLLDTLRQQGGKPADGAAAPQVPVPAAPAAPAAPVENAPAAPAPGTPEAPQSR</sequence>
<dbReference type="PRINTS" id="PR01651">
    <property type="entry name" value="SECGEXPORT"/>
</dbReference>
<proteinExistence type="inferred from homology"/>
<keyword evidence="6 12" id="KW-0812">Transmembrane</keyword>
<dbReference type="Pfam" id="PF03840">
    <property type="entry name" value="SecG"/>
    <property type="match status" value="1"/>
</dbReference>
<feature type="transmembrane region" description="Helical" evidence="12">
    <location>
        <begin position="105"/>
        <end position="128"/>
    </location>
</feature>
<feature type="region of interest" description="Disordered" evidence="13">
    <location>
        <begin position="162"/>
        <end position="209"/>
    </location>
</feature>
<keyword evidence="4 12" id="KW-0813">Transport</keyword>
<dbReference type="NCBIfam" id="TIGR00810">
    <property type="entry name" value="secG"/>
    <property type="match status" value="1"/>
</dbReference>
<accession>A0A512ITJ3</accession>
<evidence type="ECO:0000256" key="11">
    <source>
        <dbReference type="ARBA" id="ARBA00025182"/>
    </source>
</evidence>
<evidence type="ECO:0000256" key="9">
    <source>
        <dbReference type="ARBA" id="ARBA00023010"/>
    </source>
</evidence>
<dbReference type="PANTHER" id="PTHR34182">
    <property type="entry name" value="PROTEIN-EXPORT MEMBRANE PROTEIN SECG"/>
    <property type="match status" value="1"/>
</dbReference>
<reference evidence="14 15" key="1">
    <citation type="submission" date="2019-07" db="EMBL/GenBank/DDBJ databases">
        <title>Whole genome shotgun sequence of Methylobacterium haplocladii NBRC 107714.</title>
        <authorList>
            <person name="Hosoyama A."/>
            <person name="Uohara A."/>
            <person name="Ohji S."/>
            <person name="Ichikawa N."/>
        </authorList>
    </citation>
    <scope>NUCLEOTIDE SEQUENCE [LARGE SCALE GENOMIC DNA]</scope>
    <source>
        <strain evidence="14 15">NBRC 107714</strain>
    </source>
</reference>
<evidence type="ECO:0000256" key="3">
    <source>
        <dbReference type="ARBA" id="ARBA00017876"/>
    </source>
</evidence>
<protein>
    <recommendedName>
        <fullName evidence="3 12">Protein-export membrane protein SecG</fullName>
    </recommendedName>
</protein>
<evidence type="ECO:0000256" key="4">
    <source>
        <dbReference type="ARBA" id="ARBA00022448"/>
    </source>
</evidence>
<comment type="similarity">
    <text evidence="2 12">Belongs to the SecG family.</text>
</comment>
<evidence type="ECO:0000256" key="12">
    <source>
        <dbReference type="RuleBase" id="RU365087"/>
    </source>
</evidence>